<dbReference type="InterPro" id="IPR011004">
    <property type="entry name" value="Trimer_LpxA-like_sf"/>
</dbReference>
<dbReference type="SUPFAM" id="SSF51161">
    <property type="entry name" value="Trimeric LpxA-like enzymes"/>
    <property type="match status" value="1"/>
</dbReference>
<evidence type="ECO:0000256" key="2">
    <source>
        <dbReference type="ARBA" id="ARBA00013414"/>
    </source>
</evidence>
<sequence>MKACILCGGTGTRLRPLTFERPKPSIPIMNKPSVGHLVEHLSKNGFNEIVMTLGYMGEVIENYLGDGSLFGVDIKYVYEKEKMGTAGSVKNAEKYLDDTPFLVVGGDHVLNLNLRELYDFHNKSSGMVTISLLSIDDPREFGIVDLDNNHVIHRFKEKPGPGEIFSNLASTGIYALSPEILDYIPKRKYDFAKDLFPKLLEEGKTISGWLARGQWTDVGNPRAYREAQKWMLENMPGTYIHGRLLVENAKLNGPMDVGNNVSVGKNSVIVGPVYIGENTAIGDNVLIGPYTSIGNSCHIGNDSRILSSYIYDGVKIGAGCSVSGTIMDNDITVGKNCILENGTVIGPRTMIGNDVTVHSDVRIWPEVVVPANTSVKKDFVNEEFETDVSGS</sequence>
<keyword evidence="5" id="KW-0648">Protein biosynthesis</keyword>
<organism evidence="8 9">
    <name type="scientific">Methanooceanicella nereidis</name>
    <dbReference type="NCBI Taxonomy" id="2052831"/>
    <lineage>
        <taxon>Archaea</taxon>
        <taxon>Methanobacteriati</taxon>
        <taxon>Methanobacteriota</taxon>
        <taxon>Stenosarchaea group</taxon>
        <taxon>Methanomicrobia</taxon>
        <taxon>Methanocellales</taxon>
        <taxon>Methanocellaceae</taxon>
        <taxon>Methanooceanicella</taxon>
    </lineage>
</organism>
<evidence type="ECO:0000313" key="8">
    <source>
        <dbReference type="EMBL" id="MCD1294476.1"/>
    </source>
</evidence>
<evidence type="ECO:0000256" key="5">
    <source>
        <dbReference type="ARBA" id="ARBA00022917"/>
    </source>
</evidence>
<dbReference type="InterPro" id="IPR056764">
    <property type="entry name" value="LbH_EIF2B3/5"/>
</dbReference>
<protein>
    <recommendedName>
        <fullName evidence="2">Bifunctional protein GlmU</fullName>
    </recommendedName>
</protein>
<dbReference type="Gene3D" id="3.90.550.10">
    <property type="entry name" value="Spore Coat Polysaccharide Biosynthesis Protein SpsA, Chain A"/>
    <property type="match status" value="1"/>
</dbReference>
<comment type="caution">
    <text evidence="8">The sequence shown here is derived from an EMBL/GenBank/DDBJ whole genome shotgun (WGS) entry which is preliminary data.</text>
</comment>
<dbReference type="Gene3D" id="2.160.10.10">
    <property type="entry name" value="Hexapeptide repeat proteins"/>
    <property type="match status" value="1"/>
</dbReference>
<dbReference type="AlphaFoldDB" id="A0AAP2W6U7"/>
<keyword evidence="4" id="KW-0396">Initiation factor</keyword>
<proteinExistence type="predicted"/>
<dbReference type="Proteomes" id="UP001320159">
    <property type="component" value="Unassembled WGS sequence"/>
</dbReference>
<keyword evidence="3" id="KW-0963">Cytoplasm</keyword>
<dbReference type="PANTHER" id="PTHR22572">
    <property type="entry name" value="SUGAR-1-PHOSPHATE GUANYL TRANSFERASE"/>
    <property type="match status" value="1"/>
</dbReference>
<evidence type="ECO:0000256" key="3">
    <source>
        <dbReference type="ARBA" id="ARBA00022490"/>
    </source>
</evidence>
<dbReference type="RefSeq" id="WP_230741304.1">
    <property type="nucleotide sequence ID" value="NZ_PGCK01000003.1"/>
</dbReference>
<dbReference type="SUPFAM" id="SSF53448">
    <property type="entry name" value="Nucleotide-diphospho-sugar transferases"/>
    <property type="match status" value="1"/>
</dbReference>
<feature type="domain" description="EIF2B subunit epsilon/gamma LbH" evidence="7">
    <location>
        <begin position="258"/>
        <end position="357"/>
    </location>
</feature>
<evidence type="ECO:0000313" key="9">
    <source>
        <dbReference type="Proteomes" id="UP001320159"/>
    </source>
</evidence>
<dbReference type="InterPro" id="IPR005835">
    <property type="entry name" value="NTP_transferase_dom"/>
</dbReference>
<dbReference type="Pfam" id="PF00483">
    <property type="entry name" value="NTP_transferase"/>
    <property type="match status" value="1"/>
</dbReference>
<reference evidence="8 9" key="1">
    <citation type="submission" date="2017-11" db="EMBL/GenBank/DDBJ databases">
        <title>Isolation and Characterization of Family Methanocellaceae Species from Potential Methane Hydrate Area Offshore Southwestern Taiwan.</title>
        <authorList>
            <person name="Zhang W.-L."/>
            <person name="Chen W.-C."/>
            <person name="Lai M.-C."/>
            <person name="Chen S.-C."/>
        </authorList>
    </citation>
    <scope>NUCLEOTIDE SEQUENCE [LARGE SCALE GENOMIC DNA]</scope>
    <source>
        <strain evidence="8 9">CWC-04</strain>
    </source>
</reference>
<evidence type="ECO:0000256" key="4">
    <source>
        <dbReference type="ARBA" id="ARBA00022540"/>
    </source>
</evidence>
<dbReference type="InterPro" id="IPR050486">
    <property type="entry name" value="Mannose-1P_guanyltransferase"/>
</dbReference>
<dbReference type="InterPro" id="IPR029044">
    <property type="entry name" value="Nucleotide-diphossugar_trans"/>
</dbReference>
<comment type="subcellular location">
    <subcellularLocation>
        <location evidence="1">Cytoplasm</location>
        <location evidence="1">Cytosol</location>
    </subcellularLocation>
</comment>
<dbReference type="CDD" id="cd04181">
    <property type="entry name" value="NTP_transferase"/>
    <property type="match status" value="1"/>
</dbReference>
<accession>A0AAP2W6U7</accession>
<dbReference type="Pfam" id="PF25084">
    <property type="entry name" value="LbH_EIF2B"/>
    <property type="match status" value="1"/>
</dbReference>
<evidence type="ECO:0000256" key="1">
    <source>
        <dbReference type="ARBA" id="ARBA00004514"/>
    </source>
</evidence>
<evidence type="ECO:0000259" key="6">
    <source>
        <dbReference type="Pfam" id="PF00483"/>
    </source>
</evidence>
<keyword evidence="9" id="KW-1185">Reference proteome</keyword>
<evidence type="ECO:0000259" key="7">
    <source>
        <dbReference type="Pfam" id="PF25084"/>
    </source>
</evidence>
<name>A0AAP2W6U7_9EURY</name>
<dbReference type="EMBL" id="PGCK01000003">
    <property type="protein sequence ID" value="MCD1294476.1"/>
    <property type="molecule type" value="Genomic_DNA"/>
</dbReference>
<gene>
    <name evidence="8" type="ORF">CUJ83_05610</name>
</gene>
<feature type="domain" description="Nucleotidyl transferase" evidence="6">
    <location>
        <begin position="2"/>
        <end position="231"/>
    </location>
</feature>